<feature type="repeat" description="ANK" evidence="5">
    <location>
        <begin position="1497"/>
        <end position="1525"/>
    </location>
</feature>
<evidence type="ECO:0000313" key="10">
    <source>
        <dbReference type="Proteomes" id="UP000319160"/>
    </source>
</evidence>
<feature type="region of interest" description="Disordered" evidence="7">
    <location>
        <begin position="1370"/>
        <end position="1390"/>
    </location>
</feature>
<comment type="caution">
    <text evidence="9">The sequence shown here is derived from an EMBL/GenBank/DDBJ whole genome shotgun (WGS) entry which is preliminary data.</text>
</comment>
<dbReference type="PANTHER" id="PTHR24123:SF33">
    <property type="entry name" value="PROTEIN HOS4"/>
    <property type="match status" value="1"/>
</dbReference>
<dbReference type="GO" id="GO:0005524">
    <property type="term" value="F:ATP binding"/>
    <property type="evidence" value="ECO:0007669"/>
    <property type="project" value="UniProtKB-UniRule"/>
</dbReference>
<keyword evidence="1" id="KW-0677">Repeat</keyword>
<dbReference type="PROSITE" id="PS00108">
    <property type="entry name" value="PROTEIN_KINASE_ST"/>
    <property type="match status" value="1"/>
</dbReference>
<dbReference type="Proteomes" id="UP000319160">
    <property type="component" value="Unassembled WGS sequence"/>
</dbReference>
<dbReference type="Gene3D" id="1.25.40.20">
    <property type="entry name" value="Ankyrin repeat-containing domain"/>
    <property type="match status" value="3"/>
</dbReference>
<dbReference type="Pfam" id="PF00023">
    <property type="entry name" value="Ank"/>
    <property type="match status" value="2"/>
</dbReference>
<feature type="binding site" evidence="6">
    <location>
        <position position="118"/>
    </location>
    <ligand>
        <name>ATP</name>
        <dbReference type="ChEBI" id="CHEBI:30616"/>
    </ligand>
</feature>
<organism evidence="9 10">
    <name type="scientific">Xylaria flabelliformis</name>
    <dbReference type="NCBI Taxonomy" id="2512241"/>
    <lineage>
        <taxon>Eukaryota</taxon>
        <taxon>Fungi</taxon>
        <taxon>Dikarya</taxon>
        <taxon>Ascomycota</taxon>
        <taxon>Pezizomycotina</taxon>
        <taxon>Sordariomycetes</taxon>
        <taxon>Xylariomycetidae</taxon>
        <taxon>Xylariales</taxon>
        <taxon>Xylariaceae</taxon>
        <taxon>Xylaria</taxon>
    </lineage>
</organism>
<dbReference type="PROSITE" id="PS50088">
    <property type="entry name" value="ANK_REPEAT"/>
    <property type="match status" value="5"/>
</dbReference>
<dbReference type="SUPFAM" id="SSF48403">
    <property type="entry name" value="Ankyrin repeat"/>
    <property type="match status" value="2"/>
</dbReference>
<dbReference type="OrthoDB" id="4062651at2759"/>
<keyword evidence="2 6" id="KW-0547">Nucleotide-binding</keyword>
<feature type="repeat" description="ANK" evidence="5">
    <location>
        <begin position="1564"/>
        <end position="1597"/>
    </location>
</feature>
<protein>
    <recommendedName>
        <fullName evidence="8">Protein kinase domain-containing protein</fullName>
    </recommendedName>
</protein>
<feature type="domain" description="Protein kinase" evidence="8">
    <location>
        <begin position="82"/>
        <end position="386"/>
    </location>
</feature>
<name>A0A553HZH5_9PEZI</name>
<accession>A0A553HZH5</accession>
<dbReference type="InterPro" id="IPR051165">
    <property type="entry name" value="Multifunctional_ANK_Repeat"/>
</dbReference>
<proteinExistence type="predicted"/>
<evidence type="ECO:0000256" key="6">
    <source>
        <dbReference type="PROSITE-ProRule" id="PRU10141"/>
    </source>
</evidence>
<evidence type="ECO:0000313" key="9">
    <source>
        <dbReference type="EMBL" id="TRX93352.1"/>
    </source>
</evidence>
<reference evidence="10" key="1">
    <citation type="submission" date="2019-06" db="EMBL/GenBank/DDBJ databases">
        <title>Draft genome sequence of the griseofulvin-producing fungus Xylaria cubensis strain G536.</title>
        <authorList>
            <person name="Mead M.E."/>
            <person name="Raja H.A."/>
            <person name="Steenwyk J.L."/>
            <person name="Knowles S.L."/>
            <person name="Oberlies N.H."/>
            <person name="Rokas A."/>
        </authorList>
    </citation>
    <scope>NUCLEOTIDE SEQUENCE [LARGE SCALE GENOMIC DNA]</scope>
    <source>
        <strain evidence="10">G536</strain>
    </source>
</reference>
<dbReference type="Pfam" id="PF12796">
    <property type="entry name" value="Ank_2"/>
    <property type="match status" value="2"/>
</dbReference>
<evidence type="ECO:0000256" key="3">
    <source>
        <dbReference type="ARBA" id="ARBA00022840"/>
    </source>
</evidence>
<dbReference type="GO" id="GO:0004672">
    <property type="term" value="F:protein kinase activity"/>
    <property type="evidence" value="ECO:0007669"/>
    <property type="project" value="InterPro"/>
</dbReference>
<dbReference type="InterPro" id="IPR036770">
    <property type="entry name" value="Ankyrin_rpt-contain_sf"/>
</dbReference>
<evidence type="ECO:0000256" key="2">
    <source>
        <dbReference type="ARBA" id="ARBA00022741"/>
    </source>
</evidence>
<feature type="repeat" description="ANK" evidence="5">
    <location>
        <begin position="1531"/>
        <end position="1563"/>
    </location>
</feature>
<dbReference type="PROSITE" id="PS00107">
    <property type="entry name" value="PROTEIN_KINASE_ATP"/>
    <property type="match status" value="1"/>
</dbReference>
<dbReference type="InterPro" id="IPR017441">
    <property type="entry name" value="Protein_kinase_ATP_BS"/>
</dbReference>
<dbReference type="Pfam" id="PF00069">
    <property type="entry name" value="Pkinase"/>
    <property type="match status" value="1"/>
</dbReference>
<evidence type="ECO:0000256" key="5">
    <source>
        <dbReference type="PROSITE-ProRule" id="PRU00023"/>
    </source>
</evidence>
<keyword evidence="10" id="KW-1185">Reference proteome</keyword>
<feature type="repeat" description="ANK" evidence="5">
    <location>
        <begin position="1117"/>
        <end position="1149"/>
    </location>
</feature>
<dbReference type="PANTHER" id="PTHR24123">
    <property type="entry name" value="ANKYRIN REPEAT-CONTAINING"/>
    <property type="match status" value="1"/>
</dbReference>
<evidence type="ECO:0000259" key="8">
    <source>
        <dbReference type="PROSITE" id="PS50011"/>
    </source>
</evidence>
<sequence>MSTISRLERSGRRLSMTLSEPAVSKSIAYSDEQPPPRQANTPDIFSDSSRELDFMGVLNLTTELGLPSLELRAAELVDSEPEQQTIVLGSGLTSNVIQYAISEDHPIDTDAGKVVALKTFTSQSSTKVARQAVYESIMREMEVLRHALIAGHPNIVQLHFIGWRKGEVFPGLAMEHSAHGSLDYLIRTSWTGLNDHQVQSICRHITIDIAMGLYAIHRVGYIHGDLKPENILVMSHDSGVRQVVAKLTDFGGSSQSTQGRGPVHYTPLWSAPEVLNKDPDIDWKRADVYSYGLVVGSLLASVPLNGGFGAGRLSKPSSCFLTAYIHTNMSERDEDDMLWYMKTNPETESVQSVASLLKAKLEISITDNDDRVQLLKVLIPTLRSYFWSRPSMEDVVNSLQYLGECVGRDIRGEMSAAPKEDLRNSVKPKVSSPLSIIWRWLMNKKLGPFSWTRSRDYFSILVEQATLALSDRQISDRDVVHQLDIPEVLSGDDDPGKYLKKMADIIKKLAIGDDYRESAEETEIRFASKRRRATLSQFVALSALAATKSPSNLKTLQDMMLTSAMAGDGAAICFATLMFNNTHTEMKLPIRCFLALLTLSHSYHAAQILYNRWPKHYEMVQEMIKLKPSAFEKSKTQTDPNSSPFMLETMTTYAKEPILKRSLTLKEALEMGILQIVHEVLDGALIPADFDESVPGLLHGISSLPDTEAAMLAQRAFNIGGKLSFLAPTGSPIAEGNFFERDSAEEKSLSPVSAAIRRGKPQLALKILWLHTQSEDEPILDYDEALTLSCTYLQHETAGFLLRLYRDKPQLCHGAERMRMGPEPLLSDLLLNIMMPETSPVSELERRLLFGPEYQKAYENTLEFLVENGASITNGSISTNGLVNALRLDDVIAVMIFIRALENRGLDVLQHLKDPGQLYQDPSVDRVDITALDVCIFSDSIQSFQYLVQQFPSLTSEVSEESGNTLLHEACHRAGNVLFVEALLQCGADASRKNKREQTPIFRALSKGNIEAADAISRHCSPERLQGILSKSDNGWSVCFQLLAVWSNTRSPGVFRGLQWLAKHGGIHSYGPSGVPAWYPIIGQPRPHTSADQRLHAELVAFFLESDGIQTGTDRWEGKSLLHHAASNGHIMVVKMLLDKNIDPNIGVDYPGEIPQDLPLHLFDPRKDSLTALDMVCLQLGGLRMPSAIANGGLIEVQKWTDDLEQIRGLLIEKGGKSILFDSIKSVMMRDPHAAESSHFFSNASLMYGKAMTGTWPRPVAEISEPVMPKTTKEDILADTGMRDEVFHNIMRSQFQQKERTRRIQQEKEATPENYLQQIRTAANLRKYEWRLPPDWKCLTLDEDEDEPGGFRVMYMNRITGECTYKRPELYRGENTSGSDTREQDDTPYDNTYNTIVSNMTSEVSSMDPDLAALSLDDTASTSIPDREAKKESNSTDLDFITVITKRGLVQLPRDYTRMRLEDGSNWLHMAAIAGESNFLATILKENSIPINSERHDGCTPLHAAVDESALGVLSLLLAHGADPDRVFPARGHRPIHHSLLQDTTDMAKILIEAGADVNATTVEGYSPLHFCMAVGDKPEFTTLLLNAGAGVNAICREGSVLKMAVNHGREESVGRLLAAGAHVDDSEYLLHTAARNPNLRIAELLLDIGGLDVNQRTESSWTPIIDAVVYEQFEMLRLLCLRGADISVLAEEFQFFVKRRDDGKIDRMAMHVGQRNHLSVEALNEGLSEENRGWEDWEPVRITKVAKEEDKDPEETSANE</sequence>
<feature type="repeat" description="ANK" evidence="5">
    <location>
        <begin position="962"/>
        <end position="995"/>
    </location>
</feature>
<dbReference type="InterPro" id="IPR000719">
    <property type="entry name" value="Prot_kinase_dom"/>
</dbReference>
<keyword evidence="3 6" id="KW-0067">ATP-binding</keyword>
<dbReference type="PRINTS" id="PR01415">
    <property type="entry name" value="ANKYRIN"/>
</dbReference>
<dbReference type="SMART" id="SM00248">
    <property type="entry name" value="ANK"/>
    <property type="match status" value="11"/>
</dbReference>
<evidence type="ECO:0000256" key="7">
    <source>
        <dbReference type="SAM" id="MobiDB-lite"/>
    </source>
</evidence>
<dbReference type="PROSITE" id="PS50297">
    <property type="entry name" value="ANK_REP_REGION"/>
    <property type="match status" value="4"/>
</dbReference>
<feature type="region of interest" description="Disordered" evidence="7">
    <location>
        <begin position="19"/>
        <end position="45"/>
    </location>
</feature>
<dbReference type="InterPro" id="IPR008271">
    <property type="entry name" value="Ser/Thr_kinase_AS"/>
</dbReference>
<evidence type="ECO:0000256" key="1">
    <source>
        <dbReference type="ARBA" id="ARBA00022737"/>
    </source>
</evidence>
<keyword evidence="4 5" id="KW-0040">ANK repeat</keyword>
<evidence type="ECO:0000256" key="4">
    <source>
        <dbReference type="ARBA" id="ARBA00023043"/>
    </source>
</evidence>
<gene>
    <name evidence="9" type="ORF">FHL15_005627</name>
</gene>
<dbReference type="PROSITE" id="PS50011">
    <property type="entry name" value="PROTEIN_KINASE_DOM"/>
    <property type="match status" value="1"/>
</dbReference>
<dbReference type="Gene3D" id="1.10.510.10">
    <property type="entry name" value="Transferase(Phosphotransferase) domain 1"/>
    <property type="match status" value="1"/>
</dbReference>
<dbReference type="InterPro" id="IPR002110">
    <property type="entry name" value="Ankyrin_rpt"/>
</dbReference>
<dbReference type="SMART" id="SM00220">
    <property type="entry name" value="S_TKc"/>
    <property type="match status" value="1"/>
</dbReference>
<dbReference type="SUPFAM" id="SSF56112">
    <property type="entry name" value="Protein kinase-like (PK-like)"/>
    <property type="match status" value="1"/>
</dbReference>
<dbReference type="EMBL" id="VFLP01000029">
    <property type="protein sequence ID" value="TRX93352.1"/>
    <property type="molecule type" value="Genomic_DNA"/>
</dbReference>
<dbReference type="InterPro" id="IPR011009">
    <property type="entry name" value="Kinase-like_dom_sf"/>
</dbReference>
<dbReference type="STRING" id="2512241.A0A553HZH5"/>